<reference evidence="14 15" key="1">
    <citation type="submission" date="2017-04" db="EMBL/GenBank/DDBJ databases">
        <authorList>
            <person name="Afonso C.L."/>
            <person name="Miller P.J."/>
            <person name="Scott M.A."/>
            <person name="Spackman E."/>
            <person name="Goraichik I."/>
            <person name="Dimitrov K.M."/>
            <person name="Suarez D.L."/>
            <person name="Swayne D.E."/>
        </authorList>
    </citation>
    <scope>NUCLEOTIDE SEQUENCE [LARGE SCALE GENOMIC DNA]</scope>
    <source>
        <strain evidence="14 15">CGMCC 1.12708</strain>
    </source>
</reference>
<evidence type="ECO:0000259" key="13">
    <source>
        <dbReference type="Pfam" id="PF01288"/>
    </source>
</evidence>
<evidence type="ECO:0000256" key="2">
    <source>
        <dbReference type="ARBA" id="ARBA00005810"/>
    </source>
</evidence>
<comment type="function">
    <text evidence="10">Catalyzes the transfer of pyrophosphate from adenosine triphosphate (ATP) to 6-hydroxymethyl-7,8-dihydropterin, an enzymatic step in folate biosynthesis pathway.</text>
</comment>
<feature type="domain" description="7,8-dihydro-6-hydroxymethylpterin-pyrophosphokinase" evidence="13">
    <location>
        <begin position="8"/>
        <end position="132"/>
    </location>
</feature>
<evidence type="ECO:0000256" key="11">
    <source>
        <dbReference type="ARBA" id="ARBA00029766"/>
    </source>
</evidence>
<dbReference type="GO" id="GO:0005524">
    <property type="term" value="F:ATP binding"/>
    <property type="evidence" value="ECO:0007669"/>
    <property type="project" value="UniProtKB-KW"/>
</dbReference>
<evidence type="ECO:0000256" key="7">
    <source>
        <dbReference type="ARBA" id="ARBA00022777"/>
    </source>
</evidence>
<name>A0A1W2C258_9FLAO</name>
<dbReference type="Pfam" id="PF01288">
    <property type="entry name" value="HPPK"/>
    <property type="match status" value="1"/>
</dbReference>
<dbReference type="STRING" id="1434700.SAMN06296427_10844"/>
<evidence type="ECO:0000256" key="10">
    <source>
        <dbReference type="ARBA" id="ARBA00029409"/>
    </source>
</evidence>
<evidence type="ECO:0000256" key="5">
    <source>
        <dbReference type="ARBA" id="ARBA00022679"/>
    </source>
</evidence>
<dbReference type="NCBIfam" id="TIGR01498">
    <property type="entry name" value="folK"/>
    <property type="match status" value="1"/>
</dbReference>
<dbReference type="GO" id="GO:0016301">
    <property type="term" value="F:kinase activity"/>
    <property type="evidence" value="ECO:0007669"/>
    <property type="project" value="UniProtKB-KW"/>
</dbReference>
<gene>
    <name evidence="14" type="ORF">SAMN06296427_10844</name>
</gene>
<evidence type="ECO:0000256" key="3">
    <source>
        <dbReference type="ARBA" id="ARBA00013253"/>
    </source>
</evidence>
<dbReference type="GO" id="GO:0003848">
    <property type="term" value="F:2-amino-4-hydroxy-6-hydroxymethyldihydropteridine diphosphokinase activity"/>
    <property type="evidence" value="ECO:0007669"/>
    <property type="project" value="UniProtKB-EC"/>
</dbReference>
<keyword evidence="8" id="KW-0067">ATP-binding</keyword>
<evidence type="ECO:0000256" key="1">
    <source>
        <dbReference type="ARBA" id="ARBA00005051"/>
    </source>
</evidence>
<keyword evidence="15" id="KW-1185">Reference proteome</keyword>
<comment type="pathway">
    <text evidence="1">Cofactor biosynthesis; tetrahydrofolate biosynthesis; 2-amino-4-hydroxy-6-hydroxymethyl-7,8-dihydropteridine diphosphate from 7,8-dihydroneopterin triphosphate: step 4/4.</text>
</comment>
<evidence type="ECO:0000256" key="4">
    <source>
        <dbReference type="ARBA" id="ARBA00016218"/>
    </source>
</evidence>
<dbReference type="EMBL" id="FWXS01000008">
    <property type="protein sequence ID" value="SMC78798.1"/>
    <property type="molecule type" value="Genomic_DNA"/>
</dbReference>
<proteinExistence type="inferred from homology"/>
<protein>
    <recommendedName>
        <fullName evidence="4">2-amino-4-hydroxy-6-hydroxymethyldihydropteridine pyrophosphokinase</fullName>
        <ecNumber evidence="3">2.7.6.3</ecNumber>
    </recommendedName>
    <alternativeName>
        <fullName evidence="11">6-hydroxymethyl-7,8-dihydropterin pyrophosphokinase</fullName>
    </alternativeName>
    <alternativeName>
        <fullName evidence="12">7,8-dihydro-6-hydroxymethylpterin-pyrophosphokinase</fullName>
    </alternativeName>
</protein>
<dbReference type="EC" id="2.7.6.3" evidence="3"/>
<keyword evidence="7 14" id="KW-0418">Kinase</keyword>
<dbReference type="GO" id="GO:0046654">
    <property type="term" value="P:tetrahydrofolate biosynthetic process"/>
    <property type="evidence" value="ECO:0007669"/>
    <property type="project" value="UniProtKB-UniPathway"/>
</dbReference>
<keyword evidence="6" id="KW-0547">Nucleotide-binding</keyword>
<dbReference type="PANTHER" id="PTHR43071">
    <property type="entry name" value="2-AMINO-4-HYDROXY-6-HYDROXYMETHYLDIHYDROPTERIDINE PYROPHOSPHOKINASE"/>
    <property type="match status" value="1"/>
</dbReference>
<dbReference type="UniPathway" id="UPA00077">
    <property type="reaction ID" value="UER00155"/>
</dbReference>
<evidence type="ECO:0000256" key="12">
    <source>
        <dbReference type="ARBA" id="ARBA00033413"/>
    </source>
</evidence>
<evidence type="ECO:0000256" key="8">
    <source>
        <dbReference type="ARBA" id="ARBA00022840"/>
    </source>
</evidence>
<keyword evidence="5" id="KW-0808">Transferase</keyword>
<dbReference type="PANTHER" id="PTHR43071:SF1">
    <property type="entry name" value="2-AMINO-4-HYDROXY-6-HYDROXYMETHYLDIHYDROPTERIDINE PYROPHOSPHOKINASE"/>
    <property type="match status" value="1"/>
</dbReference>
<dbReference type="Gene3D" id="3.30.70.560">
    <property type="entry name" value="7,8-Dihydro-6-hydroxymethylpterin-pyrophosphokinase HPPK"/>
    <property type="match status" value="1"/>
</dbReference>
<evidence type="ECO:0000313" key="14">
    <source>
        <dbReference type="EMBL" id="SMC78798.1"/>
    </source>
</evidence>
<organism evidence="14 15">
    <name type="scientific">Moheibacter sediminis</name>
    <dbReference type="NCBI Taxonomy" id="1434700"/>
    <lineage>
        <taxon>Bacteria</taxon>
        <taxon>Pseudomonadati</taxon>
        <taxon>Bacteroidota</taxon>
        <taxon>Flavobacteriia</taxon>
        <taxon>Flavobacteriales</taxon>
        <taxon>Weeksellaceae</taxon>
        <taxon>Moheibacter</taxon>
    </lineage>
</organism>
<evidence type="ECO:0000256" key="9">
    <source>
        <dbReference type="ARBA" id="ARBA00022909"/>
    </source>
</evidence>
<sequence length="134" mass="15486">MSHNQVILLLGTNLGDKNLNLQTAQELIGSKIGEITRMSEIIETEPVGFDSENNFLNQTLWISTEFSPMKLLTEIKLIENDMGRIYTRNRAEGKYEDRIIDIDILIFNSINFESKTLKLPHNQIFSRNFVKKLL</sequence>
<dbReference type="SUPFAM" id="SSF55083">
    <property type="entry name" value="6-hydroxymethyl-7,8-dihydropterin pyrophosphokinase, HPPK"/>
    <property type="match status" value="1"/>
</dbReference>
<dbReference type="RefSeq" id="WP_084017926.1">
    <property type="nucleotide sequence ID" value="NZ_FWXS01000008.1"/>
</dbReference>
<dbReference type="Proteomes" id="UP000192393">
    <property type="component" value="Unassembled WGS sequence"/>
</dbReference>
<accession>A0A1W2C258</accession>
<keyword evidence="9" id="KW-0289">Folate biosynthesis</keyword>
<dbReference type="AlphaFoldDB" id="A0A1W2C258"/>
<dbReference type="InterPro" id="IPR000550">
    <property type="entry name" value="Hppk"/>
</dbReference>
<evidence type="ECO:0000313" key="15">
    <source>
        <dbReference type="Proteomes" id="UP000192393"/>
    </source>
</evidence>
<evidence type="ECO:0000256" key="6">
    <source>
        <dbReference type="ARBA" id="ARBA00022741"/>
    </source>
</evidence>
<dbReference type="OrthoDB" id="9808041at2"/>
<comment type="similarity">
    <text evidence="2">Belongs to the HPPK family.</text>
</comment>
<dbReference type="GO" id="GO:0046656">
    <property type="term" value="P:folic acid biosynthetic process"/>
    <property type="evidence" value="ECO:0007669"/>
    <property type="project" value="UniProtKB-KW"/>
</dbReference>
<dbReference type="InterPro" id="IPR035907">
    <property type="entry name" value="Hppk_sf"/>
</dbReference>